<evidence type="ECO:0000313" key="1">
    <source>
        <dbReference type="EMBL" id="ORY20618.1"/>
    </source>
</evidence>
<sequence>MAGSHYCEEDEYPKKRENWSKVVAIVEKAKYPFSFVSQQGYVKQHGNITVKLTIKNPLNNSIFRIDYAVVALIQQESNRESIPNQQWLTAGRITNLEKLFSRLVRRNGIRGFYRELEFQFGPNNFKAEENKIFLNDSETGGYTNNYQFDELQLEFDSIEKDISTVTIDESNIPMKNESNEIYNEIQH</sequence>
<proteinExistence type="predicted"/>
<dbReference type="OrthoDB" id="2130367at2759"/>
<dbReference type="EMBL" id="MCOG01000284">
    <property type="protein sequence ID" value="ORY20618.1"/>
    <property type="molecule type" value="Genomic_DNA"/>
</dbReference>
<gene>
    <name evidence="1" type="ORF">LY90DRAFT_516643</name>
</gene>
<name>A0A1Y2ADI6_9FUNG</name>
<evidence type="ECO:0000313" key="2">
    <source>
        <dbReference type="Proteomes" id="UP000193920"/>
    </source>
</evidence>
<organism evidence="1 2">
    <name type="scientific">Neocallimastix californiae</name>
    <dbReference type="NCBI Taxonomy" id="1754190"/>
    <lineage>
        <taxon>Eukaryota</taxon>
        <taxon>Fungi</taxon>
        <taxon>Fungi incertae sedis</taxon>
        <taxon>Chytridiomycota</taxon>
        <taxon>Chytridiomycota incertae sedis</taxon>
        <taxon>Neocallimastigomycetes</taxon>
        <taxon>Neocallimastigales</taxon>
        <taxon>Neocallimastigaceae</taxon>
        <taxon>Neocallimastix</taxon>
    </lineage>
</organism>
<reference evidence="1 2" key="1">
    <citation type="submission" date="2016-08" db="EMBL/GenBank/DDBJ databases">
        <title>A Parts List for Fungal Cellulosomes Revealed by Comparative Genomics.</title>
        <authorList>
            <consortium name="DOE Joint Genome Institute"/>
            <person name="Haitjema C.H."/>
            <person name="Gilmore S.P."/>
            <person name="Henske J.K."/>
            <person name="Solomon K.V."/>
            <person name="De Groot R."/>
            <person name="Kuo A."/>
            <person name="Mondo S.J."/>
            <person name="Salamov A.A."/>
            <person name="Labutti K."/>
            <person name="Zhao Z."/>
            <person name="Chiniquy J."/>
            <person name="Barry K."/>
            <person name="Brewer H.M."/>
            <person name="Purvine S.O."/>
            <person name="Wright A.T."/>
            <person name="Boxma B."/>
            <person name="Van Alen T."/>
            <person name="Hackstein J.H."/>
            <person name="Baker S.E."/>
            <person name="Grigoriev I.V."/>
            <person name="O'Malley M.A."/>
        </authorList>
    </citation>
    <scope>NUCLEOTIDE SEQUENCE [LARGE SCALE GENOMIC DNA]</scope>
    <source>
        <strain evidence="1 2">G1</strain>
    </source>
</reference>
<dbReference type="AlphaFoldDB" id="A0A1Y2ADI6"/>
<dbReference type="Proteomes" id="UP000193920">
    <property type="component" value="Unassembled WGS sequence"/>
</dbReference>
<keyword evidence="2" id="KW-1185">Reference proteome</keyword>
<accession>A0A1Y2ADI6</accession>
<comment type="caution">
    <text evidence="1">The sequence shown here is derived from an EMBL/GenBank/DDBJ whole genome shotgun (WGS) entry which is preliminary data.</text>
</comment>
<protein>
    <submittedName>
        <fullName evidence="1">Uncharacterized protein</fullName>
    </submittedName>
</protein>